<dbReference type="PANTHER" id="PTHR36206">
    <property type="entry name" value="ASPERCRYPTIN BIOSYNTHESIS CLUSTER-SPECIFIC TRANSCRIPTION REGULATOR ATNN-RELATED"/>
    <property type="match status" value="1"/>
</dbReference>
<evidence type="ECO:0000313" key="10">
    <source>
        <dbReference type="Proteomes" id="UP001610432"/>
    </source>
</evidence>
<feature type="domain" description="Zn(2)-C6 fungal-type" evidence="8">
    <location>
        <begin position="45"/>
        <end position="73"/>
    </location>
</feature>
<evidence type="ECO:0000256" key="7">
    <source>
        <dbReference type="SAM" id="MobiDB-lite"/>
    </source>
</evidence>
<dbReference type="Pfam" id="PF00172">
    <property type="entry name" value="Zn_clus"/>
    <property type="match status" value="1"/>
</dbReference>
<organism evidence="9 10">
    <name type="scientific">Aspergillus lucknowensis</name>
    <dbReference type="NCBI Taxonomy" id="176173"/>
    <lineage>
        <taxon>Eukaryota</taxon>
        <taxon>Fungi</taxon>
        <taxon>Dikarya</taxon>
        <taxon>Ascomycota</taxon>
        <taxon>Pezizomycotina</taxon>
        <taxon>Eurotiomycetes</taxon>
        <taxon>Eurotiomycetidae</taxon>
        <taxon>Eurotiales</taxon>
        <taxon>Aspergillaceae</taxon>
        <taxon>Aspergillus</taxon>
        <taxon>Aspergillus subgen. Nidulantes</taxon>
    </lineage>
</organism>
<evidence type="ECO:0000256" key="2">
    <source>
        <dbReference type="ARBA" id="ARBA00022833"/>
    </source>
</evidence>
<dbReference type="EMBL" id="JBFXLQ010000044">
    <property type="protein sequence ID" value="KAL2864065.1"/>
    <property type="molecule type" value="Genomic_DNA"/>
</dbReference>
<protein>
    <recommendedName>
        <fullName evidence="8">Zn(2)-C6 fungal-type domain-containing protein</fullName>
    </recommendedName>
</protein>
<comment type="caution">
    <text evidence="9">The sequence shown here is derived from an EMBL/GenBank/DDBJ whole genome shotgun (WGS) entry which is preliminary data.</text>
</comment>
<feature type="compositionally biased region" description="Polar residues" evidence="7">
    <location>
        <begin position="445"/>
        <end position="459"/>
    </location>
</feature>
<feature type="region of interest" description="Disordered" evidence="7">
    <location>
        <begin position="444"/>
        <end position="512"/>
    </location>
</feature>
<reference evidence="9 10" key="1">
    <citation type="submission" date="2024-07" db="EMBL/GenBank/DDBJ databases">
        <title>Section-level genome sequencing and comparative genomics of Aspergillus sections Usti and Cavernicolus.</title>
        <authorList>
            <consortium name="Lawrence Berkeley National Laboratory"/>
            <person name="Nybo J.L."/>
            <person name="Vesth T.C."/>
            <person name="Theobald S."/>
            <person name="Frisvad J.C."/>
            <person name="Larsen T.O."/>
            <person name="Kjaerboelling I."/>
            <person name="Rothschild-Mancinelli K."/>
            <person name="Lyhne E.K."/>
            <person name="Kogle M.E."/>
            <person name="Barry K."/>
            <person name="Clum A."/>
            <person name="Na H."/>
            <person name="Ledsgaard L."/>
            <person name="Lin J."/>
            <person name="Lipzen A."/>
            <person name="Kuo A."/>
            <person name="Riley R."/>
            <person name="Mondo S."/>
            <person name="Labutti K."/>
            <person name="Haridas S."/>
            <person name="Pangalinan J."/>
            <person name="Salamov A.A."/>
            <person name="Simmons B.A."/>
            <person name="Magnuson J.K."/>
            <person name="Chen J."/>
            <person name="Drula E."/>
            <person name="Henrissat B."/>
            <person name="Wiebenga A."/>
            <person name="Lubbers R.J."/>
            <person name="Gomes A.C."/>
            <person name="Macurrencykelacurrency M.R."/>
            <person name="Stajich J."/>
            <person name="Grigoriev I.V."/>
            <person name="Mortensen U.H."/>
            <person name="De Vries R.P."/>
            <person name="Baker S.E."/>
            <person name="Andersen M.R."/>
        </authorList>
    </citation>
    <scope>NUCLEOTIDE SEQUENCE [LARGE SCALE GENOMIC DNA]</scope>
    <source>
        <strain evidence="9 10">CBS 449.75</strain>
    </source>
</reference>
<evidence type="ECO:0000256" key="6">
    <source>
        <dbReference type="ARBA" id="ARBA00023242"/>
    </source>
</evidence>
<dbReference type="Gene3D" id="4.10.240.10">
    <property type="entry name" value="Zn(2)-C6 fungal-type DNA-binding domain"/>
    <property type="match status" value="1"/>
</dbReference>
<evidence type="ECO:0000256" key="5">
    <source>
        <dbReference type="ARBA" id="ARBA00023163"/>
    </source>
</evidence>
<evidence type="ECO:0000256" key="3">
    <source>
        <dbReference type="ARBA" id="ARBA00023015"/>
    </source>
</evidence>
<keyword evidence="3" id="KW-0805">Transcription regulation</keyword>
<dbReference type="InterPro" id="IPR001138">
    <property type="entry name" value="Zn2Cys6_DnaBD"/>
</dbReference>
<gene>
    <name evidence="9" type="ORF">BJX67DRAFT_228508</name>
</gene>
<evidence type="ECO:0000256" key="4">
    <source>
        <dbReference type="ARBA" id="ARBA00023125"/>
    </source>
</evidence>
<dbReference type="InterPro" id="IPR036864">
    <property type="entry name" value="Zn2-C6_fun-type_DNA-bd_sf"/>
</dbReference>
<feature type="region of interest" description="Disordered" evidence="7">
    <location>
        <begin position="1"/>
        <end position="21"/>
    </location>
</feature>
<evidence type="ECO:0000259" key="8">
    <source>
        <dbReference type="PROSITE" id="PS50048"/>
    </source>
</evidence>
<evidence type="ECO:0000256" key="1">
    <source>
        <dbReference type="ARBA" id="ARBA00022723"/>
    </source>
</evidence>
<dbReference type="SMART" id="SM00066">
    <property type="entry name" value="GAL4"/>
    <property type="match status" value="1"/>
</dbReference>
<keyword evidence="5" id="KW-0804">Transcription</keyword>
<dbReference type="PANTHER" id="PTHR36206:SF12">
    <property type="entry name" value="ASPERCRYPTIN BIOSYNTHESIS CLUSTER-SPECIFIC TRANSCRIPTION REGULATOR ATNN-RELATED"/>
    <property type="match status" value="1"/>
</dbReference>
<dbReference type="GeneID" id="98140946"/>
<dbReference type="PROSITE" id="PS50048">
    <property type="entry name" value="ZN2_CY6_FUNGAL_2"/>
    <property type="match status" value="1"/>
</dbReference>
<proteinExistence type="predicted"/>
<accession>A0ABR4LHR8</accession>
<dbReference type="RefSeq" id="XP_070883044.1">
    <property type="nucleotide sequence ID" value="XM_071025874.1"/>
</dbReference>
<sequence length="629" mass="70480">MAPRGGPDNEGKAPATITPQDSQVNTLKNMTVNPSRSLQARSRNGCITCRIRRVKCDEERPHCRRCLSTGRECDGYMPLTGQQPKQQPQQQVSKAGSSELRIIQHTPQVTQPTQLRMFPGANALLTEDEYRALEFFNVQTVSCFGPRAGGWLLNAACQDPAIRRAAMAMGTMHRVVLYHSQMPPHDRRRGIQLALQQYNSAIHQGLKLFAGSNDSPADRILCMCVLFFCLDSLQGHFRSALRHVGSGLRILAQRQLRGQQAENTLLPPDVIQSLFATLEAQMLEIDGQSPLLDDKGLSGRDAGRMAPLWTLEEAQDTFQSIYNEFLRLLIFSATLEEPVDALQMVEIIEQVMVRKQQVQTDLDSWSLEFDQFLAHIFHWDSAGHASQQSIRMLQLWRTMLTMVLHMGWPPQDTAWESHLSDVNTILDLAEQIIVMSSPVELEPSASATFSTHGHSPTDNPSGSRSHSLSTSSSGSRDNSPPPNTTATTTPPLPQLKHETQSEPTFTPILPRGFHSTPPRFTLAFGILPALWIIATQCRDSGVRYRAIELIGRSKRREGVWDSDLHFRLALQIARHEEQAAGLDVGMEYTQACIPSQARVRLHGRFDEGRKAKISYIRENVRVGEEIFSW</sequence>
<keyword evidence="6" id="KW-0539">Nucleus</keyword>
<dbReference type="SUPFAM" id="SSF57701">
    <property type="entry name" value="Zn2/Cys6 DNA-binding domain"/>
    <property type="match status" value="1"/>
</dbReference>
<dbReference type="InterPro" id="IPR052360">
    <property type="entry name" value="Transcr_Regulatory_Proteins"/>
</dbReference>
<dbReference type="CDD" id="cd00067">
    <property type="entry name" value="GAL4"/>
    <property type="match status" value="1"/>
</dbReference>
<keyword evidence="2" id="KW-0862">Zinc</keyword>
<name>A0ABR4LHR8_9EURO</name>
<keyword evidence="4" id="KW-0238">DNA-binding</keyword>
<evidence type="ECO:0000313" key="9">
    <source>
        <dbReference type="EMBL" id="KAL2864065.1"/>
    </source>
</evidence>
<keyword evidence="10" id="KW-1185">Reference proteome</keyword>
<keyword evidence="1" id="KW-0479">Metal-binding</keyword>
<dbReference type="Proteomes" id="UP001610432">
    <property type="component" value="Unassembled WGS sequence"/>
</dbReference>
<dbReference type="PROSITE" id="PS00463">
    <property type="entry name" value="ZN2_CY6_FUNGAL_1"/>
    <property type="match status" value="1"/>
</dbReference>
<feature type="compositionally biased region" description="Low complexity" evidence="7">
    <location>
        <begin position="460"/>
        <end position="489"/>
    </location>
</feature>